<dbReference type="PANTHER" id="PTHR43280">
    <property type="entry name" value="ARAC-FAMILY TRANSCRIPTIONAL REGULATOR"/>
    <property type="match status" value="1"/>
</dbReference>
<reference evidence="5 6" key="1">
    <citation type="submission" date="2014-11" db="EMBL/GenBank/DDBJ databases">
        <title>Genome sequence of Flavihumibacter solisilvae 3-3.</title>
        <authorList>
            <person name="Zhou G."/>
            <person name="Li M."/>
            <person name="Wang G."/>
        </authorList>
    </citation>
    <scope>NUCLEOTIDE SEQUENCE [LARGE SCALE GENOMIC DNA]</scope>
    <source>
        <strain evidence="5 6">3-3</strain>
    </source>
</reference>
<evidence type="ECO:0000259" key="4">
    <source>
        <dbReference type="PROSITE" id="PS01124"/>
    </source>
</evidence>
<accession>A0A0C1IKE0</accession>
<dbReference type="PANTHER" id="PTHR43280:SF2">
    <property type="entry name" value="HTH-TYPE TRANSCRIPTIONAL REGULATOR EXSA"/>
    <property type="match status" value="1"/>
</dbReference>
<organism evidence="5 6">
    <name type="scientific">Flavihumibacter solisilvae</name>
    <dbReference type="NCBI Taxonomy" id="1349421"/>
    <lineage>
        <taxon>Bacteria</taxon>
        <taxon>Pseudomonadati</taxon>
        <taxon>Bacteroidota</taxon>
        <taxon>Chitinophagia</taxon>
        <taxon>Chitinophagales</taxon>
        <taxon>Chitinophagaceae</taxon>
        <taxon>Flavihumibacter</taxon>
    </lineage>
</organism>
<dbReference type="SMART" id="SM00342">
    <property type="entry name" value="HTH_ARAC"/>
    <property type="match status" value="1"/>
</dbReference>
<evidence type="ECO:0000256" key="1">
    <source>
        <dbReference type="ARBA" id="ARBA00023015"/>
    </source>
</evidence>
<dbReference type="InterPro" id="IPR018060">
    <property type="entry name" value="HTH_AraC"/>
</dbReference>
<dbReference type="PROSITE" id="PS01124">
    <property type="entry name" value="HTH_ARAC_FAMILY_2"/>
    <property type="match status" value="1"/>
</dbReference>
<dbReference type="GO" id="GO:0043565">
    <property type="term" value="F:sequence-specific DNA binding"/>
    <property type="evidence" value="ECO:0007669"/>
    <property type="project" value="InterPro"/>
</dbReference>
<dbReference type="AlphaFoldDB" id="A0A0C1IKE0"/>
<evidence type="ECO:0000256" key="3">
    <source>
        <dbReference type="ARBA" id="ARBA00023163"/>
    </source>
</evidence>
<dbReference type="SUPFAM" id="SSF46689">
    <property type="entry name" value="Homeodomain-like"/>
    <property type="match status" value="1"/>
</dbReference>
<feature type="domain" description="HTH araC/xylS-type" evidence="4">
    <location>
        <begin position="164"/>
        <end position="262"/>
    </location>
</feature>
<dbReference type="Gene3D" id="1.10.10.60">
    <property type="entry name" value="Homeodomain-like"/>
    <property type="match status" value="1"/>
</dbReference>
<dbReference type="EMBL" id="JSVC01000011">
    <property type="protein sequence ID" value="KIC94645.1"/>
    <property type="molecule type" value="Genomic_DNA"/>
</dbReference>
<dbReference type="Proteomes" id="UP000031408">
    <property type="component" value="Unassembled WGS sequence"/>
</dbReference>
<keyword evidence="1" id="KW-0805">Transcription regulation</keyword>
<evidence type="ECO:0000256" key="2">
    <source>
        <dbReference type="ARBA" id="ARBA00023125"/>
    </source>
</evidence>
<keyword evidence="3" id="KW-0804">Transcription</keyword>
<comment type="caution">
    <text evidence="5">The sequence shown here is derived from an EMBL/GenBank/DDBJ whole genome shotgun (WGS) entry which is preliminary data.</text>
</comment>
<keyword evidence="2" id="KW-0238">DNA-binding</keyword>
<sequence>MRIHKYNADHSPLFLYSFRFQPAVELRKQHDRNSLKMLLVTEGNLNLRLGTNERLFLPIGNFCVFRSDNYHIELPDNCNLKYLLYNVEPLAKHMKIDGFVEGRYSISPAMRSYLITILQPPSELEYPEQWLSLQLSNLLYYLRAEIRRSEIVGGKRNHQADYALAADAIIRNDLLSNYSAEEIAGMLGISESTLSRAFSEYFNMGVAQRRNQLRIEYGSELMLQSDVQLSEIARLCGYPNVDTFRINFFKINELNPFAWRKRYQAQTRRMTEKA</sequence>
<proteinExistence type="predicted"/>
<dbReference type="GO" id="GO:0003700">
    <property type="term" value="F:DNA-binding transcription factor activity"/>
    <property type="evidence" value="ECO:0007669"/>
    <property type="project" value="InterPro"/>
</dbReference>
<gene>
    <name evidence="5" type="ORF">OI18_11200</name>
</gene>
<dbReference type="STRING" id="1349421.OI18_11200"/>
<name>A0A0C1IKE0_9BACT</name>
<keyword evidence="6" id="KW-1185">Reference proteome</keyword>
<protein>
    <recommendedName>
        <fullName evidence="4">HTH araC/xylS-type domain-containing protein</fullName>
    </recommendedName>
</protein>
<dbReference type="InterPro" id="IPR009057">
    <property type="entry name" value="Homeodomain-like_sf"/>
</dbReference>
<dbReference type="Pfam" id="PF12833">
    <property type="entry name" value="HTH_18"/>
    <property type="match status" value="1"/>
</dbReference>
<evidence type="ECO:0000313" key="5">
    <source>
        <dbReference type="EMBL" id="KIC94645.1"/>
    </source>
</evidence>
<evidence type="ECO:0000313" key="6">
    <source>
        <dbReference type="Proteomes" id="UP000031408"/>
    </source>
</evidence>